<dbReference type="Gene3D" id="3.40.350.10">
    <property type="entry name" value="Creatinase/prolidase N-terminal domain"/>
    <property type="match status" value="1"/>
</dbReference>
<proteinExistence type="predicted"/>
<dbReference type="PANTHER" id="PTHR46112">
    <property type="entry name" value="AMINOPEPTIDASE"/>
    <property type="match status" value="1"/>
</dbReference>
<dbReference type="Pfam" id="PF00557">
    <property type="entry name" value="Peptidase_M24"/>
    <property type="match status" value="1"/>
</dbReference>
<dbReference type="InterPro" id="IPR029149">
    <property type="entry name" value="Creatin/AminoP/Spt16_N"/>
</dbReference>
<feature type="non-terminal residue" evidence="3">
    <location>
        <position position="388"/>
    </location>
</feature>
<evidence type="ECO:0000259" key="2">
    <source>
        <dbReference type="Pfam" id="PF01321"/>
    </source>
</evidence>
<sequence length="388" mass="43081">MQELQKHNIDAYLAYTPSNLFYTTGFLSPVVALSWRLMGTDLCLIPADPARPPALITSDFVETPARASTDIEDIRTYKMWVENRDVDILSNSTTSANLSRPPQWDQAEIHAALRDILGERNLDQATIGTDLRYVQHQTIELLKETNPQCKFVDVTDMLYQLRAIKQPHEIETLRKAARLYEAGQNQAIANVHEGQTALDIKYNYMDGALQAAKADLSVGDFQGAFGFISAGSGARLSFGGTSGLSPGDLIKFDCGVTLDGYYSDCGRTFSFGKPTDIQKKMHHALQSAHSRARELMRPGVQLSEIFRVATEEIRSHGFPNYSRGHYGHSIGLDSFVEEPPFISADEKSILQPGMVMCLETPYYADSVGSFQIEDMILITSEGCEIFNS</sequence>
<dbReference type="SUPFAM" id="SSF55920">
    <property type="entry name" value="Creatinase/aminopeptidase"/>
    <property type="match status" value="1"/>
</dbReference>
<dbReference type="EMBL" id="UINC01006510">
    <property type="protein sequence ID" value="SVA27948.1"/>
    <property type="molecule type" value="Genomic_DNA"/>
</dbReference>
<dbReference type="Pfam" id="PF01321">
    <property type="entry name" value="Creatinase_N"/>
    <property type="match status" value="1"/>
</dbReference>
<feature type="domain" description="Creatinase N-terminal" evidence="2">
    <location>
        <begin position="2"/>
        <end position="164"/>
    </location>
</feature>
<feature type="domain" description="Peptidase M24" evidence="1">
    <location>
        <begin position="172"/>
        <end position="379"/>
    </location>
</feature>
<dbReference type="CDD" id="cd01066">
    <property type="entry name" value="APP_MetAP"/>
    <property type="match status" value="1"/>
</dbReference>
<dbReference type="InterPro" id="IPR050659">
    <property type="entry name" value="Peptidase_M24B"/>
</dbReference>
<dbReference type="PANTHER" id="PTHR46112:SF2">
    <property type="entry name" value="XAA-PRO AMINOPEPTIDASE P-RELATED"/>
    <property type="match status" value="1"/>
</dbReference>
<evidence type="ECO:0000259" key="1">
    <source>
        <dbReference type="Pfam" id="PF00557"/>
    </source>
</evidence>
<protein>
    <recommendedName>
        <fullName evidence="4">Peptidase M24 domain-containing protein</fullName>
    </recommendedName>
</protein>
<dbReference type="AlphaFoldDB" id="A0A381UJW0"/>
<dbReference type="PRINTS" id="PR00599">
    <property type="entry name" value="MAPEPTIDASE"/>
</dbReference>
<dbReference type="Gene3D" id="3.90.230.10">
    <property type="entry name" value="Creatinase/methionine aminopeptidase superfamily"/>
    <property type="match status" value="1"/>
</dbReference>
<dbReference type="InterPro" id="IPR001714">
    <property type="entry name" value="Pept_M24_MAP"/>
</dbReference>
<dbReference type="InterPro" id="IPR000994">
    <property type="entry name" value="Pept_M24"/>
</dbReference>
<dbReference type="InterPro" id="IPR000587">
    <property type="entry name" value="Creatinase_N"/>
</dbReference>
<dbReference type="InterPro" id="IPR036005">
    <property type="entry name" value="Creatinase/aminopeptidase-like"/>
</dbReference>
<dbReference type="SUPFAM" id="SSF53092">
    <property type="entry name" value="Creatinase/prolidase N-terminal domain"/>
    <property type="match status" value="1"/>
</dbReference>
<accession>A0A381UJW0</accession>
<gene>
    <name evidence="3" type="ORF">METZ01_LOCUS80802</name>
</gene>
<evidence type="ECO:0000313" key="3">
    <source>
        <dbReference type="EMBL" id="SVA27948.1"/>
    </source>
</evidence>
<reference evidence="3" key="1">
    <citation type="submission" date="2018-05" db="EMBL/GenBank/DDBJ databases">
        <authorList>
            <person name="Lanie J.A."/>
            <person name="Ng W.-L."/>
            <person name="Kazmierczak K.M."/>
            <person name="Andrzejewski T.M."/>
            <person name="Davidsen T.M."/>
            <person name="Wayne K.J."/>
            <person name="Tettelin H."/>
            <person name="Glass J.I."/>
            <person name="Rusch D."/>
            <person name="Podicherti R."/>
            <person name="Tsui H.-C.T."/>
            <person name="Winkler M.E."/>
        </authorList>
    </citation>
    <scope>NUCLEOTIDE SEQUENCE</scope>
</reference>
<name>A0A381UJW0_9ZZZZ</name>
<organism evidence="3">
    <name type="scientific">marine metagenome</name>
    <dbReference type="NCBI Taxonomy" id="408172"/>
    <lineage>
        <taxon>unclassified sequences</taxon>
        <taxon>metagenomes</taxon>
        <taxon>ecological metagenomes</taxon>
    </lineage>
</organism>
<evidence type="ECO:0008006" key="4">
    <source>
        <dbReference type="Google" id="ProtNLM"/>
    </source>
</evidence>